<dbReference type="InterPro" id="IPR002347">
    <property type="entry name" value="SDR_fam"/>
</dbReference>
<evidence type="ECO:0000256" key="3">
    <source>
        <dbReference type="ARBA" id="ARBA00023002"/>
    </source>
</evidence>
<dbReference type="InterPro" id="IPR036291">
    <property type="entry name" value="NAD(P)-bd_dom_sf"/>
</dbReference>
<dbReference type="GO" id="GO:0016491">
    <property type="term" value="F:oxidoreductase activity"/>
    <property type="evidence" value="ECO:0007669"/>
    <property type="project" value="UniProtKB-KW"/>
</dbReference>
<comment type="similarity">
    <text evidence="1">Belongs to the short-chain dehydrogenases/reductases (SDR) family.</text>
</comment>
<gene>
    <name evidence="4" type="ORF">FRX48_08098</name>
</gene>
<evidence type="ECO:0000313" key="4">
    <source>
        <dbReference type="EMBL" id="KAA6408356.1"/>
    </source>
</evidence>
<dbReference type="Proteomes" id="UP000324767">
    <property type="component" value="Unassembled WGS sequence"/>
</dbReference>
<keyword evidence="3" id="KW-0560">Oxidoreductase</keyword>
<dbReference type="InterPro" id="IPR020904">
    <property type="entry name" value="Sc_DH/Rdtase_CS"/>
</dbReference>
<reference evidence="6" key="1">
    <citation type="submission" date="2017-03" db="EMBL/GenBank/DDBJ databases">
        <authorList>
            <person name="Sharma R."/>
            <person name="Thines M."/>
        </authorList>
    </citation>
    <scope>NUCLEOTIDE SEQUENCE [LARGE SCALE GENOMIC DNA]</scope>
</reference>
<evidence type="ECO:0000313" key="5">
    <source>
        <dbReference type="EMBL" id="SLM34721.1"/>
    </source>
</evidence>
<dbReference type="PRINTS" id="PR00081">
    <property type="entry name" value="GDHRDH"/>
</dbReference>
<keyword evidence="2" id="KW-0521">NADP</keyword>
<dbReference type="SUPFAM" id="SSF51735">
    <property type="entry name" value="NAD(P)-binding Rossmann-fold domains"/>
    <property type="match status" value="1"/>
</dbReference>
<sequence>MEKVRQSPPLDDMVTYNEAWVKDKTIVITGGASGFGAGFLQRWAAAGATVIIGDVNVQKGEKLIEAVRKETGNKNLHFVHCDVRNWQSQVALFKKAVAFSPHGGIDTVVASAGITDQKMSFEAPTDLHAAEPPPPALDVIDVNLTGVLYTTHLALFYLARNPNSAPANPRCDPAQTPRDRHLILLGSVASLLHIPGQSLYGASKHAILGLYRCLRSSAFVHGVRVNLICPYFIDTPLLGAPGRIILAGGSIGTTASVVEAATRFAANPRIVGRAVLVAPTFKVTQEQGGEWQIAEAEGEGGEEKAVWEIYVHDFEDSDVFQRNVVSLLNRAAEINGWKGWAVDMIGAAVYAIRAWWKG</sequence>
<keyword evidence="6" id="KW-1185">Reference proteome</keyword>
<reference evidence="4 7" key="3">
    <citation type="submission" date="2019-09" db="EMBL/GenBank/DDBJ databases">
        <title>The hologenome of the rock-dwelling lichen Lasallia pustulata.</title>
        <authorList>
            <person name="Greshake Tzovaras B."/>
            <person name="Segers F."/>
            <person name="Bicker A."/>
            <person name="Dal Grande F."/>
            <person name="Otte J."/>
            <person name="Hankeln T."/>
            <person name="Schmitt I."/>
            <person name="Ebersberger I."/>
        </authorList>
    </citation>
    <scope>NUCLEOTIDE SEQUENCE [LARGE SCALE GENOMIC DNA]</scope>
    <source>
        <strain evidence="4">A1-1</strain>
    </source>
</reference>
<proteinExistence type="inferred from homology"/>
<dbReference type="OrthoDB" id="498125at2759"/>
<dbReference type="PANTHER" id="PTHR43180">
    <property type="entry name" value="3-OXOACYL-(ACYL-CARRIER-PROTEIN) REDUCTASE (AFU_ORTHOLOGUE AFUA_6G11210)"/>
    <property type="match status" value="1"/>
</dbReference>
<evidence type="ECO:0000256" key="1">
    <source>
        <dbReference type="ARBA" id="ARBA00006484"/>
    </source>
</evidence>
<dbReference type="AlphaFoldDB" id="A0A1W5CV70"/>
<evidence type="ECO:0000313" key="7">
    <source>
        <dbReference type="Proteomes" id="UP000324767"/>
    </source>
</evidence>
<dbReference type="EMBL" id="VXIT01000014">
    <property type="protein sequence ID" value="KAA6408356.1"/>
    <property type="molecule type" value="Genomic_DNA"/>
</dbReference>
<dbReference type="EMBL" id="FWEW01000392">
    <property type="protein sequence ID" value="SLM34721.1"/>
    <property type="molecule type" value="Genomic_DNA"/>
</dbReference>
<evidence type="ECO:0000256" key="2">
    <source>
        <dbReference type="ARBA" id="ARBA00022857"/>
    </source>
</evidence>
<dbReference type="PANTHER" id="PTHR43180:SF16">
    <property type="entry name" value="BACILYSIN BIOSYNTHESIS OXIDOREDUCTASE BACC"/>
    <property type="match status" value="1"/>
</dbReference>
<dbReference type="Proteomes" id="UP000192927">
    <property type="component" value="Unassembled WGS sequence"/>
</dbReference>
<evidence type="ECO:0000313" key="6">
    <source>
        <dbReference type="Proteomes" id="UP000192927"/>
    </source>
</evidence>
<protein>
    <submittedName>
        <fullName evidence="5">Short-chain dehydrogenase/reductase, conserved site</fullName>
    </submittedName>
</protein>
<organism evidence="5 6">
    <name type="scientific">Lasallia pustulata</name>
    <dbReference type="NCBI Taxonomy" id="136370"/>
    <lineage>
        <taxon>Eukaryota</taxon>
        <taxon>Fungi</taxon>
        <taxon>Dikarya</taxon>
        <taxon>Ascomycota</taxon>
        <taxon>Pezizomycotina</taxon>
        <taxon>Lecanoromycetes</taxon>
        <taxon>OSLEUM clade</taxon>
        <taxon>Umbilicariomycetidae</taxon>
        <taxon>Umbilicariales</taxon>
        <taxon>Umbilicariaceae</taxon>
        <taxon>Lasallia</taxon>
    </lineage>
</organism>
<name>A0A1W5CV70_9LECA</name>
<dbReference type="Pfam" id="PF00106">
    <property type="entry name" value="adh_short"/>
    <property type="match status" value="1"/>
</dbReference>
<dbReference type="PROSITE" id="PS00061">
    <property type="entry name" value="ADH_SHORT"/>
    <property type="match status" value="1"/>
</dbReference>
<reference evidence="5" key="2">
    <citation type="submission" date="2017-03" db="EMBL/GenBank/DDBJ databases">
        <authorList>
            <person name="Afonso C.L."/>
            <person name="Miller P.J."/>
            <person name="Scott M.A."/>
            <person name="Spackman E."/>
            <person name="Goraichik I."/>
            <person name="Dimitrov K.M."/>
            <person name="Suarez D.L."/>
            <person name="Swayne D.E."/>
        </authorList>
    </citation>
    <scope>NUCLEOTIDE SEQUENCE [LARGE SCALE GENOMIC DNA]</scope>
</reference>
<accession>A0A1W5CV70</accession>
<dbReference type="Gene3D" id="3.40.50.720">
    <property type="entry name" value="NAD(P)-binding Rossmann-like Domain"/>
    <property type="match status" value="1"/>
</dbReference>